<keyword evidence="4" id="KW-1185">Reference proteome</keyword>
<organism evidence="3 4">
    <name type="scientific">Acidiferrimicrobium australe</name>
    <dbReference type="NCBI Taxonomy" id="2664430"/>
    <lineage>
        <taxon>Bacteria</taxon>
        <taxon>Bacillati</taxon>
        <taxon>Actinomycetota</taxon>
        <taxon>Acidimicrobiia</taxon>
        <taxon>Acidimicrobiales</taxon>
        <taxon>Acidimicrobiaceae</taxon>
        <taxon>Acidiferrimicrobium</taxon>
    </lineage>
</organism>
<dbReference type="SUPFAM" id="SSF53720">
    <property type="entry name" value="ALDH-like"/>
    <property type="match status" value="1"/>
</dbReference>
<reference evidence="3 4" key="1">
    <citation type="submission" date="2019-11" db="EMBL/GenBank/DDBJ databases">
        <title>Acidiferrimicrobium australis gen. nov., sp. nov., an acidophilic and obligately heterotrophic, member of the Actinobacteria that catalyses dissimilatory oxido- reduction of iron isolated from metal-rich acidic water in Chile.</title>
        <authorList>
            <person name="Gonzalez D."/>
            <person name="Huber K."/>
            <person name="Hedrich S."/>
            <person name="Rojas-Villalobos C."/>
            <person name="Quatrini R."/>
            <person name="Dinamarca M.A."/>
            <person name="Schwarz A."/>
            <person name="Canales C."/>
            <person name="Nancucheo I."/>
        </authorList>
    </citation>
    <scope>NUCLEOTIDE SEQUENCE [LARGE SCALE GENOMIC DNA]</scope>
    <source>
        <strain evidence="3 4">USS-CCA1</strain>
    </source>
</reference>
<dbReference type="InterPro" id="IPR016161">
    <property type="entry name" value="Ald_DH/histidinol_DH"/>
</dbReference>
<dbReference type="Proteomes" id="UP000437736">
    <property type="component" value="Unassembled WGS sequence"/>
</dbReference>
<gene>
    <name evidence="3" type="ORF">GHK86_15070</name>
</gene>
<sequence length="83" mass="8386">MSATPATATAEHPRADVGGVPVSVDHYIGGRRVASATTFEDRSPLDWNWKLADVSRGDASTAALAVDAALDAAPGWAALGPAG</sequence>
<accession>A0ABW9QVZ6</accession>
<evidence type="ECO:0000313" key="4">
    <source>
        <dbReference type="Proteomes" id="UP000437736"/>
    </source>
</evidence>
<feature type="non-terminal residue" evidence="3">
    <location>
        <position position="83"/>
    </location>
</feature>
<evidence type="ECO:0008006" key="5">
    <source>
        <dbReference type="Google" id="ProtNLM"/>
    </source>
</evidence>
<dbReference type="Gene3D" id="3.40.605.10">
    <property type="entry name" value="Aldehyde Dehydrogenase, Chain A, domain 1"/>
    <property type="match status" value="1"/>
</dbReference>
<evidence type="ECO:0000256" key="1">
    <source>
        <dbReference type="ARBA" id="ARBA00023002"/>
    </source>
</evidence>
<proteinExistence type="predicted"/>
<comment type="caution">
    <text evidence="3">The sequence shown here is derived from an EMBL/GenBank/DDBJ whole genome shotgun (WGS) entry which is preliminary data.</text>
</comment>
<evidence type="ECO:0000313" key="3">
    <source>
        <dbReference type="EMBL" id="MST34037.1"/>
    </source>
</evidence>
<name>A0ABW9QVZ6_9ACTN</name>
<dbReference type="EMBL" id="WJHE01000820">
    <property type="protein sequence ID" value="MST34037.1"/>
    <property type="molecule type" value="Genomic_DNA"/>
</dbReference>
<evidence type="ECO:0000256" key="2">
    <source>
        <dbReference type="SAM" id="MobiDB-lite"/>
    </source>
</evidence>
<dbReference type="InterPro" id="IPR016162">
    <property type="entry name" value="Ald_DH_N"/>
</dbReference>
<protein>
    <recommendedName>
        <fullName evidence="5">Aldehyde dehydrogenase family protein</fullName>
    </recommendedName>
</protein>
<feature type="region of interest" description="Disordered" evidence="2">
    <location>
        <begin position="1"/>
        <end position="20"/>
    </location>
</feature>
<keyword evidence="1" id="KW-0560">Oxidoreductase</keyword>